<dbReference type="Proteomes" id="UP000331308">
    <property type="component" value="Unassembled WGS sequence"/>
</dbReference>
<dbReference type="AlphaFoldDB" id="A0AAX3IYH6"/>
<gene>
    <name evidence="2" type="ORF">BPLFYP29_01697</name>
</gene>
<organism evidence="2 3">
    <name type="scientific">Bifidobacterium pseudocatenulatum</name>
    <dbReference type="NCBI Taxonomy" id="28026"/>
    <lineage>
        <taxon>Bacteria</taxon>
        <taxon>Bacillati</taxon>
        <taxon>Actinomycetota</taxon>
        <taxon>Actinomycetes</taxon>
        <taxon>Bifidobacteriales</taxon>
        <taxon>Bifidobacteriaceae</taxon>
        <taxon>Bifidobacterium</taxon>
    </lineage>
</organism>
<dbReference type="EMBL" id="CABHOD010000008">
    <property type="protein sequence ID" value="VUX65005.1"/>
    <property type="molecule type" value="Genomic_DNA"/>
</dbReference>
<protein>
    <submittedName>
        <fullName evidence="2">Uncharacterized protein</fullName>
    </submittedName>
</protein>
<feature type="transmembrane region" description="Helical" evidence="1">
    <location>
        <begin position="46"/>
        <end position="63"/>
    </location>
</feature>
<keyword evidence="1" id="KW-0472">Membrane</keyword>
<reference evidence="2 3" key="1">
    <citation type="submission" date="2019-07" db="EMBL/GenBank/DDBJ databases">
        <authorList>
            <person name="Chang H.-W."/>
            <person name="Raman A."/>
            <person name="Venkatesh S."/>
            <person name="Gehrig J."/>
        </authorList>
    </citation>
    <scope>NUCLEOTIDE SEQUENCE [LARGE SCALE GENOMIC DNA]</scope>
    <source>
        <strain evidence="2">Bifidobacterium_pseudocatenulatum_LFYP_29</strain>
    </source>
</reference>
<comment type="caution">
    <text evidence="2">The sequence shown here is derived from an EMBL/GenBank/DDBJ whole genome shotgun (WGS) entry which is preliminary data.</text>
</comment>
<proteinExistence type="predicted"/>
<evidence type="ECO:0000256" key="1">
    <source>
        <dbReference type="SAM" id="Phobius"/>
    </source>
</evidence>
<name>A0AAX3IYH6_BIFPS</name>
<evidence type="ECO:0000313" key="2">
    <source>
        <dbReference type="EMBL" id="VUX65005.1"/>
    </source>
</evidence>
<evidence type="ECO:0000313" key="3">
    <source>
        <dbReference type="Proteomes" id="UP000331308"/>
    </source>
</evidence>
<keyword evidence="1" id="KW-1133">Transmembrane helix</keyword>
<keyword evidence="1" id="KW-0812">Transmembrane</keyword>
<sequence>MAPALGPSHRFIVKGDIVNDLLKGIGNVVNPKRVFRELTDFKPGEFVLITVMLLAQLVSFFVSKDFPRQVELV</sequence>
<accession>A0AAX3IYH6</accession>